<dbReference type="OrthoDB" id="9920811at2"/>
<dbReference type="AlphaFoldDB" id="A0A2K2HDV2"/>
<accession>A0A2K2HDV2</accession>
<protein>
    <submittedName>
        <fullName evidence="2">Uncharacterized protein</fullName>
    </submittedName>
</protein>
<sequence length="61" mass="6470">MNRNRKILTGMLGPLVVGLLLFAVGRLESASPAAKEPRMATSEHPLTHPAGPTRYALFGVG</sequence>
<evidence type="ECO:0000313" key="3">
    <source>
        <dbReference type="Proteomes" id="UP000236340"/>
    </source>
</evidence>
<evidence type="ECO:0000313" key="2">
    <source>
        <dbReference type="EMBL" id="PNU21464.1"/>
    </source>
</evidence>
<dbReference type="RefSeq" id="WP_103114235.1">
    <property type="nucleotide sequence ID" value="NZ_PPFX01000003.1"/>
</dbReference>
<feature type="region of interest" description="Disordered" evidence="1">
    <location>
        <begin position="32"/>
        <end position="52"/>
    </location>
</feature>
<gene>
    <name evidence="2" type="ORF">C2E25_02610</name>
</gene>
<proteinExistence type="predicted"/>
<evidence type="ECO:0000256" key="1">
    <source>
        <dbReference type="SAM" id="MobiDB-lite"/>
    </source>
</evidence>
<name>A0A2K2HDV2_9BACT</name>
<dbReference type="EMBL" id="PPFX01000003">
    <property type="protein sequence ID" value="PNU21464.1"/>
    <property type="molecule type" value="Genomic_DNA"/>
</dbReference>
<comment type="caution">
    <text evidence="2">The sequence shown here is derived from an EMBL/GenBank/DDBJ whole genome shotgun (WGS) entry which is preliminary data.</text>
</comment>
<reference evidence="2 3" key="1">
    <citation type="journal article" date="2018" name="Genome Announc.">
        <title>Genome Sequence of Geothermobacter sp. HR-1 Iron Reducer from the Loihi Seamount.</title>
        <authorList>
            <person name="Smith H."/>
            <person name="Abuyen K."/>
            <person name="Tremblay J."/>
            <person name="Savalia P."/>
            <person name="Perez-Rodriguez I."/>
            <person name="Emerson D."/>
            <person name="Tully B."/>
            <person name="Amend J."/>
        </authorList>
    </citation>
    <scope>NUCLEOTIDE SEQUENCE [LARGE SCALE GENOMIC DNA]</scope>
    <source>
        <strain evidence="2 3">HR-1</strain>
    </source>
</reference>
<organism evidence="2 3">
    <name type="scientific">Geothermobacter hydrogeniphilus</name>
    <dbReference type="NCBI Taxonomy" id="1969733"/>
    <lineage>
        <taxon>Bacteria</taxon>
        <taxon>Pseudomonadati</taxon>
        <taxon>Thermodesulfobacteriota</taxon>
        <taxon>Desulfuromonadia</taxon>
        <taxon>Desulfuromonadales</taxon>
        <taxon>Geothermobacteraceae</taxon>
        <taxon>Geothermobacter</taxon>
    </lineage>
</organism>
<dbReference type="Proteomes" id="UP000236340">
    <property type="component" value="Unassembled WGS sequence"/>
</dbReference>